<feature type="chain" id="PRO_5026080984" description="Rhodanese domain-containing protein" evidence="1">
    <location>
        <begin position="18"/>
        <end position="143"/>
    </location>
</feature>
<dbReference type="AlphaFoldDB" id="A0A6F8VE20"/>
<dbReference type="Proteomes" id="UP000502260">
    <property type="component" value="Chromosome"/>
</dbReference>
<evidence type="ECO:0000313" key="3">
    <source>
        <dbReference type="Proteomes" id="UP000502260"/>
    </source>
</evidence>
<evidence type="ECO:0008006" key="4">
    <source>
        <dbReference type="Google" id="ProtNLM"/>
    </source>
</evidence>
<accession>A0A6F8VE20</accession>
<keyword evidence="3" id="KW-1185">Reference proteome</keyword>
<dbReference type="InterPro" id="IPR036873">
    <property type="entry name" value="Rhodanese-like_dom_sf"/>
</dbReference>
<reference evidence="3" key="1">
    <citation type="submission" date="2020-03" db="EMBL/GenBank/DDBJ databases">
        <title>Complete genome sequence of sulfur-oxidizing bacterium skT11.</title>
        <authorList>
            <person name="Kanda M."/>
            <person name="Kojima H."/>
            <person name="Fukui M."/>
        </authorList>
    </citation>
    <scope>NUCLEOTIDE SEQUENCE [LARGE SCALE GENOMIC DNA]</scope>
    <source>
        <strain evidence="3">skT11</strain>
    </source>
</reference>
<evidence type="ECO:0000313" key="2">
    <source>
        <dbReference type="EMBL" id="BCB27411.1"/>
    </source>
</evidence>
<protein>
    <recommendedName>
        <fullName evidence="4">Rhodanese domain-containing protein</fullName>
    </recommendedName>
</protein>
<evidence type="ECO:0000256" key="1">
    <source>
        <dbReference type="SAM" id="SignalP"/>
    </source>
</evidence>
<dbReference type="RefSeq" id="WP_173064960.1">
    <property type="nucleotide sequence ID" value="NZ_AP022853.1"/>
</dbReference>
<dbReference type="SUPFAM" id="SSF52821">
    <property type="entry name" value="Rhodanese/Cell cycle control phosphatase"/>
    <property type="match status" value="1"/>
</dbReference>
<proteinExistence type="predicted"/>
<sequence length="143" mass="15399">MKRLLALMCALSAPAWAATAALLDSAQLVEMLKKNQPCCIIDARGEGPRKQQPIPFAVIYKEGVKPKPGGYALVVGDSDRQAMETAQSVSRKSGQDVYAVKGGYAAWRQAKEGGGKTAETIMPQNFTIPSNTCEQGQALHEYK</sequence>
<dbReference type="KEGG" id="slac:SKTS_22970"/>
<organism evidence="2 3">
    <name type="scientific">Sulfurimicrobium lacus</name>
    <dbReference type="NCBI Taxonomy" id="2715678"/>
    <lineage>
        <taxon>Bacteria</taxon>
        <taxon>Pseudomonadati</taxon>
        <taxon>Pseudomonadota</taxon>
        <taxon>Betaproteobacteria</taxon>
        <taxon>Nitrosomonadales</taxon>
        <taxon>Sulfuricellaceae</taxon>
        <taxon>Sulfurimicrobium</taxon>
    </lineage>
</organism>
<gene>
    <name evidence="2" type="ORF">SKTS_22970</name>
</gene>
<name>A0A6F8VE20_9PROT</name>
<dbReference type="EMBL" id="AP022853">
    <property type="protein sequence ID" value="BCB27411.1"/>
    <property type="molecule type" value="Genomic_DNA"/>
</dbReference>
<keyword evidence="1" id="KW-0732">Signal</keyword>
<feature type="signal peptide" evidence="1">
    <location>
        <begin position="1"/>
        <end position="17"/>
    </location>
</feature>